<evidence type="ECO:0000256" key="2">
    <source>
        <dbReference type="SAM" id="MobiDB-lite"/>
    </source>
</evidence>
<feature type="compositionally biased region" description="Pro residues" evidence="2">
    <location>
        <begin position="7"/>
        <end position="18"/>
    </location>
</feature>
<dbReference type="InterPro" id="IPR036770">
    <property type="entry name" value="Ankyrin_rpt-contain_sf"/>
</dbReference>
<dbReference type="Gene3D" id="1.25.40.20">
    <property type="entry name" value="Ankyrin repeat-containing domain"/>
    <property type="match status" value="1"/>
</dbReference>
<dbReference type="SMART" id="SM00248">
    <property type="entry name" value="ANK"/>
    <property type="match status" value="1"/>
</dbReference>
<keyword evidence="1" id="KW-0040">ANK repeat</keyword>
<feature type="region of interest" description="Disordered" evidence="2">
    <location>
        <begin position="1"/>
        <end position="23"/>
    </location>
</feature>
<sequence length="291" mass="32306">MKLDTGQPPPPSSSPIPASPHKGCNSTTCCSPARLWRTLQNLIKQNDRKELLAFFKDPRLEHIVRVALTSRVSNDGSLLPASQRHTLVRFANPQLAAEAFPLLGKRLTDLNALQLALLESSESTVMALLTQLKLHASTEEMKSFVQHVWGQGNTSLHLAVFLNRPRVVKALLDLGASVDCLNAKQKSVIDCCHDQSMLDILLPPQKKKVIQHELPNMEPMVVKDEPVESAILALDPYLLLLKHHVQQQQQLNTSTAAMHYSCAQTVISRFVKQSVYLSQEKKPPDILLVSA</sequence>
<dbReference type="OrthoDB" id="428895at2759"/>
<proteinExistence type="predicted"/>
<dbReference type="AlphaFoldDB" id="A0A1X0R0I4"/>
<dbReference type="PROSITE" id="PS50297">
    <property type="entry name" value="ANK_REP_REGION"/>
    <property type="match status" value="1"/>
</dbReference>
<dbReference type="EMBL" id="KV921943">
    <property type="protein sequence ID" value="ORE05510.1"/>
    <property type="molecule type" value="Genomic_DNA"/>
</dbReference>
<reference evidence="3" key="1">
    <citation type="journal article" date="2016" name="Proc. Natl. Acad. Sci. U.S.A.">
        <title>Lipid metabolic changes in an early divergent fungus govern the establishment of a mutualistic symbiosis with endobacteria.</title>
        <authorList>
            <person name="Lastovetsky O.A."/>
            <person name="Gaspar M.L."/>
            <person name="Mondo S.J."/>
            <person name="LaButti K.M."/>
            <person name="Sandor L."/>
            <person name="Grigoriev I.V."/>
            <person name="Henry S.A."/>
            <person name="Pawlowska T.E."/>
        </authorList>
    </citation>
    <scope>NUCLEOTIDE SEQUENCE [LARGE SCALE GENOMIC DNA]</scope>
    <source>
        <strain evidence="3">ATCC 52814</strain>
    </source>
</reference>
<dbReference type="VEuPathDB" id="FungiDB:BCV72DRAFT_209147"/>
<feature type="repeat" description="ANK" evidence="1">
    <location>
        <begin position="151"/>
        <end position="183"/>
    </location>
</feature>
<gene>
    <name evidence="3" type="ORF">BCV72DRAFT_209147</name>
</gene>
<dbReference type="Pfam" id="PF00023">
    <property type="entry name" value="Ank"/>
    <property type="match status" value="1"/>
</dbReference>
<dbReference type="InterPro" id="IPR002110">
    <property type="entry name" value="Ankyrin_rpt"/>
</dbReference>
<evidence type="ECO:0000256" key="1">
    <source>
        <dbReference type="PROSITE-ProRule" id="PRU00023"/>
    </source>
</evidence>
<dbReference type="SUPFAM" id="SSF48403">
    <property type="entry name" value="Ankyrin repeat"/>
    <property type="match status" value="1"/>
</dbReference>
<name>A0A1X0R0I4_RHIZD</name>
<evidence type="ECO:0000313" key="3">
    <source>
        <dbReference type="EMBL" id="ORE05510.1"/>
    </source>
</evidence>
<accession>A0A1X0R0I4</accession>
<dbReference type="PROSITE" id="PS50088">
    <property type="entry name" value="ANK_REPEAT"/>
    <property type="match status" value="1"/>
</dbReference>
<protein>
    <submittedName>
        <fullName evidence="3">Uncharacterized protein</fullName>
    </submittedName>
</protein>
<organism evidence="3">
    <name type="scientific">Rhizopus microsporus var. microsporus</name>
    <dbReference type="NCBI Taxonomy" id="86635"/>
    <lineage>
        <taxon>Eukaryota</taxon>
        <taxon>Fungi</taxon>
        <taxon>Fungi incertae sedis</taxon>
        <taxon>Mucoromycota</taxon>
        <taxon>Mucoromycotina</taxon>
        <taxon>Mucoromycetes</taxon>
        <taxon>Mucorales</taxon>
        <taxon>Mucorineae</taxon>
        <taxon>Rhizopodaceae</taxon>
        <taxon>Rhizopus</taxon>
    </lineage>
</organism>
<dbReference type="Proteomes" id="UP000242414">
    <property type="component" value="Unassembled WGS sequence"/>
</dbReference>